<gene>
    <name evidence="4" type="primary">fbp</name>
    <name evidence="5" type="ORF">FYJ58_08780</name>
</gene>
<dbReference type="InterPro" id="IPR029052">
    <property type="entry name" value="Metallo-depent_PP-like"/>
</dbReference>
<proteinExistence type="inferred from homology"/>
<dbReference type="EMBL" id="VUMT01000011">
    <property type="protein sequence ID" value="MSS63966.1"/>
    <property type="molecule type" value="Genomic_DNA"/>
</dbReference>
<keyword evidence="3 4" id="KW-0119">Carbohydrate metabolism</keyword>
<protein>
    <recommendedName>
        <fullName evidence="4">Fructose-1,6-bisphosphatase class 3</fullName>
        <shortName evidence="4">FBPase class 3</shortName>
        <ecNumber evidence="4">3.1.3.11</ecNumber>
    </recommendedName>
    <alternativeName>
        <fullName evidence="4">D-fructose-1,6-bisphosphate 1-phosphohydrolase class 3</fullName>
    </alternativeName>
</protein>
<keyword evidence="6" id="KW-1185">Reference proteome</keyword>
<comment type="cofactor">
    <cofactor evidence="4">
        <name>Mn(2+)</name>
        <dbReference type="ChEBI" id="CHEBI:29035"/>
    </cofactor>
</comment>
<dbReference type="Pfam" id="PF06874">
    <property type="entry name" value="FBPase_2"/>
    <property type="match status" value="1"/>
</dbReference>
<keyword evidence="2 4" id="KW-0464">Manganese</keyword>
<dbReference type="RefSeq" id="WP_154519371.1">
    <property type="nucleotide sequence ID" value="NZ_VUMT01000011.1"/>
</dbReference>
<keyword evidence="1 4" id="KW-0378">Hydrolase</keyword>
<dbReference type="PIRSF" id="PIRSF000906">
    <property type="entry name" value="FBPtase_Bacill"/>
    <property type="match status" value="1"/>
</dbReference>
<evidence type="ECO:0000313" key="5">
    <source>
        <dbReference type="EMBL" id="MSS63966.1"/>
    </source>
</evidence>
<dbReference type="UniPathway" id="UPA00138"/>
<evidence type="ECO:0000256" key="3">
    <source>
        <dbReference type="ARBA" id="ARBA00023277"/>
    </source>
</evidence>
<dbReference type="SUPFAM" id="SSF56300">
    <property type="entry name" value="Metallo-dependent phosphatases"/>
    <property type="match status" value="1"/>
</dbReference>
<organism evidence="5 6">
    <name type="scientific">Velocimicrobium porci</name>
    <dbReference type="NCBI Taxonomy" id="2606634"/>
    <lineage>
        <taxon>Bacteria</taxon>
        <taxon>Bacillati</taxon>
        <taxon>Bacillota</taxon>
        <taxon>Clostridia</taxon>
        <taxon>Lachnospirales</taxon>
        <taxon>Lachnospiraceae</taxon>
        <taxon>Velocimicrobium</taxon>
    </lineage>
</organism>
<comment type="similarity">
    <text evidence="4">Belongs to the FBPase class 3 family.</text>
</comment>
<accession>A0A6L5XYL3</accession>
<evidence type="ECO:0000256" key="2">
    <source>
        <dbReference type="ARBA" id="ARBA00023211"/>
    </source>
</evidence>
<evidence type="ECO:0000256" key="4">
    <source>
        <dbReference type="HAMAP-Rule" id="MF_01854"/>
    </source>
</evidence>
<sequence>MEKRYLELLAKEYPNIESAATEIINLNAIQCLPKGTEYFFSDLHGEYEAFIHLLKSASGVIRTKIDDLFGKTISKKDRIQLAELIYYPERQLREITLEGEALEDWQRITIYRLVQVCKKASSKYTRSKVRKKMPAEYAYILDELLHADESVDKEYYYQSIIQSIVDMGSTDTFITAICTLIQELCIDRLHIIGDIYDRGPRPDIIMNELESFHDVDIQWGNHDISWMGAASGNRALIANVVRMAIHYNNFDLIEDGYGISLRALATFASEVYRKDVCALFVPYVWDENKYAPVSLELAAKMHKAITIIQFKLEGQLIEKHPEYQMDDRALLGKIDYKKGVLCLDGKEYELKDTKFPTVNPKKPFELTKEEEQLIEVLEGAFKHSKILHKHIHFLYSHGAMYKCVNNNLLYHGCIPMTKDGTLEEVEFYGEKYKGKDLLDYLNDKVNEAYFGEEGSREKEDASDFMWYLWCGSKSPVFGKSKLACFEQYFLMEEEAKKERYNPYYMLSSKEEICNLIFDDFGMDKKSAHIINGHVPVKMKDGESPIKANGKLFVIDGGISKAYQSKTGIAGYTLIYNSRTLNLAEHKPFVSNPKEELHKQTPKVSIIERMSPRVTVANTDIGKELSKQVEDLQELIKAYKEGAIKEVF</sequence>
<reference evidence="5 6" key="1">
    <citation type="submission" date="2019-08" db="EMBL/GenBank/DDBJ databases">
        <title>In-depth cultivation of the pig gut microbiome towards novel bacterial diversity and tailored functional studies.</title>
        <authorList>
            <person name="Wylensek D."/>
            <person name="Hitch T.C.A."/>
            <person name="Clavel T."/>
        </authorList>
    </citation>
    <scope>NUCLEOTIDE SEQUENCE [LARGE SCALE GENOMIC DNA]</scope>
    <source>
        <strain evidence="5 6">WCA-693-APC-MOT-I</strain>
    </source>
</reference>
<dbReference type="EC" id="3.1.3.11" evidence="4"/>
<comment type="catalytic activity">
    <reaction evidence="4">
        <text>beta-D-fructose 1,6-bisphosphate + H2O = beta-D-fructose 6-phosphate + phosphate</text>
        <dbReference type="Rhea" id="RHEA:11064"/>
        <dbReference type="ChEBI" id="CHEBI:15377"/>
        <dbReference type="ChEBI" id="CHEBI:32966"/>
        <dbReference type="ChEBI" id="CHEBI:43474"/>
        <dbReference type="ChEBI" id="CHEBI:57634"/>
        <dbReference type="EC" id="3.1.3.11"/>
    </reaction>
</comment>
<comment type="pathway">
    <text evidence="4">Carbohydrate biosynthesis; gluconeogenesis.</text>
</comment>
<dbReference type="Proteomes" id="UP000482209">
    <property type="component" value="Unassembled WGS sequence"/>
</dbReference>
<name>A0A6L5XYL3_9FIRM</name>
<dbReference type="InterPro" id="IPR009164">
    <property type="entry name" value="FBPtase_class3"/>
</dbReference>
<dbReference type="GO" id="GO:0006094">
    <property type="term" value="P:gluconeogenesis"/>
    <property type="evidence" value="ECO:0007669"/>
    <property type="project" value="UniProtKB-UniRule"/>
</dbReference>
<dbReference type="GO" id="GO:0042132">
    <property type="term" value="F:fructose 1,6-bisphosphate 1-phosphatase activity"/>
    <property type="evidence" value="ECO:0007669"/>
    <property type="project" value="UniProtKB-UniRule"/>
</dbReference>
<dbReference type="HAMAP" id="MF_01854">
    <property type="entry name" value="FBPase_class3"/>
    <property type="match status" value="1"/>
</dbReference>
<comment type="caution">
    <text evidence="5">The sequence shown here is derived from an EMBL/GenBank/DDBJ whole genome shotgun (WGS) entry which is preliminary data.</text>
</comment>
<evidence type="ECO:0000313" key="6">
    <source>
        <dbReference type="Proteomes" id="UP000482209"/>
    </source>
</evidence>
<dbReference type="AlphaFoldDB" id="A0A6L5XYL3"/>
<evidence type="ECO:0000256" key="1">
    <source>
        <dbReference type="ARBA" id="ARBA00022801"/>
    </source>
</evidence>